<dbReference type="OrthoDB" id="4287477at2"/>
<dbReference type="AlphaFoldDB" id="E6SAY6"/>
<dbReference type="SMART" id="SM00855">
    <property type="entry name" value="PGAM"/>
    <property type="match status" value="1"/>
</dbReference>
<dbReference type="GO" id="GO:0006754">
    <property type="term" value="P:ATP biosynthetic process"/>
    <property type="evidence" value="ECO:0007669"/>
    <property type="project" value="TreeGrafter"/>
</dbReference>
<dbReference type="CDD" id="cd03673">
    <property type="entry name" value="NUDIX_Ap6A_hydrolase"/>
    <property type="match status" value="1"/>
</dbReference>
<keyword evidence="4" id="KW-1185">Reference proteome</keyword>
<dbReference type="Pfam" id="PF00300">
    <property type="entry name" value="His_Phos_1"/>
    <property type="match status" value="1"/>
</dbReference>
<dbReference type="InterPro" id="IPR029033">
    <property type="entry name" value="His_PPase_superfam"/>
</dbReference>
<dbReference type="GO" id="GO:0004081">
    <property type="term" value="F:bis(5'-nucleosyl)-tetraphosphatase (asymmetrical) activity"/>
    <property type="evidence" value="ECO:0007669"/>
    <property type="project" value="TreeGrafter"/>
</dbReference>
<evidence type="ECO:0000313" key="4">
    <source>
        <dbReference type="Proteomes" id="UP000008914"/>
    </source>
</evidence>
<dbReference type="PROSITE" id="PS00893">
    <property type="entry name" value="NUDIX_BOX"/>
    <property type="match status" value="1"/>
</dbReference>
<dbReference type="SUPFAM" id="SSF55811">
    <property type="entry name" value="Nudix"/>
    <property type="match status" value="1"/>
</dbReference>
<proteinExistence type="predicted"/>
<dbReference type="InterPro" id="IPR013078">
    <property type="entry name" value="His_Pase_superF_clade-1"/>
</dbReference>
<dbReference type="Gene3D" id="3.40.50.1240">
    <property type="entry name" value="Phosphoglycerate mutase-like"/>
    <property type="match status" value="1"/>
</dbReference>
<dbReference type="eggNOG" id="COG2062">
    <property type="taxonomic scope" value="Bacteria"/>
</dbReference>
<dbReference type="PANTHER" id="PTHR21340:SF0">
    <property type="entry name" value="BIS(5'-NUCLEOSYL)-TETRAPHOSPHATASE [ASYMMETRICAL]"/>
    <property type="match status" value="1"/>
</dbReference>
<dbReference type="Pfam" id="PF00293">
    <property type="entry name" value="NUDIX"/>
    <property type="match status" value="1"/>
</dbReference>
<dbReference type="InterPro" id="IPR051325">
    <property type="entry name" value="Nudix_hydrolase_domain"/>
</dbReference>
<dbReference type="eggNOG" id="COG0494">
    <property type="taxonomic scope" value="Bacteria"/>
</dbReference>
<dbReference type="Proteomes" id="UP000008914">
    <property type="component" value="Chromosome"/>
</dbReference>
<feature type="domain" description="Nudix hydrolase" evidence="2">
    <location>
        <begin position="3"/>
        <end position="133"/>
    </location>
</feature>
<reference evidence="3 4" key="1">
    <citation type="journal article" date="2010" name="Stand. Genomic Sci.">
        <title>Complete genome sequence of Intrasporangium calvum type strain (7 KIP).</title>
        <authorList>
            <person name="Del Rio T.G."/>
            <person name="Chertkov O."/>
            <person name="Yasawong M."/>
            <person name="Lucas S."/>
            <person name="Deshpande S."/>
            <person name="Cheng J.F."/>
            <person name="Detter C."/>
            <person name="Tapia R."/>
            <person name="Han C."/>
            <person name="Goodwin L."/>
            <person name="Pitluck S."/>
            <person name="Liolios K."/>
            <person name="Ivanova N."/>
            <person name="Mavromatis K."/>
            <person name="Pati A."/>
            <person name="Chen A."/>
            <person name="Palaniappan K."/>
            <person name="Land M."/>
            <person name="Hauser L."/>
            <person name="Chang Y.J."/>
            <person name="Jeffries C.D."/>
            <person name="Rohde M."/>
            <person name="Pukall R."/>
            <person name="Sikorski J."/>
            <person name="Goker M."/>
            <person name="Woyke T."/>
            <person name="Bristow J."/>
            <person name="Eisen J.A."/>
            <person name="Markowitz V."/>
            <person name="Hugenholtz P."/>
            <person name="Kyrpides N.C."/>
            <person name="Klenk H.P."/>
            <person name="Lapidus A."/>
        </authorList>
    </citation>
    <scope>NUCLEOTIDE SEQUENCE [LARGE SCALE GENOMIC DNA]</scope>
    <source>
        <strain evidence="4">ATCC 23552 / DSM 43043 / JCM 3097 / NBRC 12989 / 7 KIP</strain>
    </source>
</reference>
<dbReference type="InterPro" id="IPR015797">
    <property type="entry name" value="NUDIX_hydrolase-like_dom_sf"/>
</dbReference>
<name>E6SAY6_INTC7</name>
<sequence length="316" mass="34313">MPSLIPAAGTLPWRRRHGTLEVALVHRPRYDDWSWAKGKLDPGEQPSVAAARETLEETGLHVRLGIPLPTSVYTVLDAAGSPATKEVHYWAATVTGGSGELEHEIDEVRWVDVRTANDLLDYVRDREQLLALVRADRERRLRTWPLVLVRHAKSRPRSTWGGDDRERPLDAVGREQADDVARVLAAYGVQRVVSSSSLRCVQTVEPYAAGLGTRVKVKDALSEEAFAAAPAEAVRHMEKALDRAQPVVVCSHGPVLPSLLDVLASRVPADSPCSAVATEHLAAAADSAMRKGEVLVAHLSGSGRAARVIAVERVNT</sequence>
<dbReference type="KEGG" id="ica:Intca_2952"/>
<dbReference type="PROSITE" id="PS51462">
    <property type="entry name" value="NUDIX"/>
    <property type="match status" value="1"/>
</dbReference>
<dbReference type="HOGENOM" id="CLU_048989_1_0_11"/>
<dbReference type="STRING" id="710696.Intca_2952"/>
<protein>
    <submittedName>
        <fullName evidence="3">Phosphohistidine phosphatase, SixA</fullName>
    </submittedName>
</protein>
<dbReference type="EMBL" id="CP002343">
    <property type="protein sequence ID" value="ADU49447.1"/>
    <property type="molecule type" value="Genomic_DNA"/>
</dbReference>
<evidence type="ECO:0000259" key="2">
    <source>
        <dbReference type="PROSITE" id="PS51462"/>
    </source>
</evidence>
<evidence type="ECO:0000313" key="3">
    <source>
        <dbReference type="EMBL" id="ADU49447.1"/>
    </source>
</evidence>
<evidence type="ECO:0000256" key="1">
    <source>
        <dbReference type="ARBA" id="ARBA00022801"/>
    </source>
</evidence>
<dbReference type="CDD" id="cd07040">
    <property type="entry name" value="HP"/>
    <property type="match status" value="1"/>
</dbReference>
<dbReference type="InterPro" id="IPR020084">
    <property type="entry name" value="NUDIX_hydrolase_CS"/>
</dbReference>
<dbReference type="GO" id="GO:0006167">
    <property type="term" value="P:AMP biosynthetic process"/>
    <property type="evidence" value="ECO:0007669"/>
    <property type="project" value="TreeGrafter"/>
</dbReference>
<dbReference type="SUPFAM" id="SSF53254">
    <property type="entry name" value="Phosphoglycerate mutase-like"/>
    <property type="match status" value="1"/>
</dbReference>
<accession>E6SAY6</accession>
<dbReference type="InterPro" id="IPR000086">
    <property type="entry name" value="NUDIX_hydrolase_dom"/>
</dbReference>
<gene>
    <name evidence="3" type="ordered locus">Intca_2952</name>
</gene>
<dbReference type="Gene3D" id="3.90.79.10">
    <property type="entry name" value="Nucleoside Triphosphate Pyrophosphohydrolase"/>
    <property type="match status" value="1"/>
</dbReference>
<dbReference type="RefSeq" id="WP_013493759.1">
    <property type="nucleotide sequence ID" value="NC_014830.1"/>
</dbReference>
<dbReference type="PANTHER" id="PTHR21340">
    <property type="entry name" value="DIADENOSINE 5,5-P1,P4-TETRAPHOSPHATE PYROPHOSPHOHYDROLASE MUTT"/>
    <property type="match status" value="1"/>
</dbReference>
<keyword evidence="1" id="KW-0378">Hydrolase</keyword>
<organism evidence="3 4">
    <name type="scientific">Intrasporangium calvum (strain ATCC 23552 / DSM 43043 / JCM 3097 / NBRC 12989 / NCIMB 10167 / NRRL B-3866 / 7 KIP)</name>
    <dbReference type="NCBI Taxonomy" id="710696"/>
    <lineage>
        <taxon>Bacteria</taxon>
        <taxon>Bacillati</taxon>
        <taxon>Actinomycetota</taxon>
        <taxon>Actinomycetes</taxon>
        <taxon>Micrococcales</taxon>
        <taxon>Intrasporangiaceae</taxon>
        <taxon>Intrasporangium</taxon>
    </lineage>
</organism>